<evidence type="ECO:0000256" key="2">
    <source>
        <dbReference type="ARBA" id="ARBA00023043"/>
    </source>
</evidence>
<dbReference type="RefSeq" id="XP_035693851.1">
    <property type="nucleotide sequence ID" value="XM_035837958.1"/>
</dbReference>
<gene>
    <name evidence="6" type="primary">LOC118427992</name>
</gene>
<dbReference type="AlphaFoldDB" id="A0A9J7M325"/>
<dbReference type="PROSITE" id="PS50297">
    <property type="entry name" value="ANK_REP_REGION"/>
    <property type="match status" value="2"/>
</dbReference>
<feature type="domain" description="ZU5" evidence="4">
    <location>
        <begin position="151"/>
        <end position="261"/>
    </location>
</feature>
<keyword evidence="5" id="KW-1185">Reference proteome</keyword>
<evidence type="ECO:0000256" key="3">
    <source>
        <dbReference type="PROSITE-ProRule" id="PRU00023"/>
    </source>
</evidence>
<dbReference type="KEGG" id="bfo:118427992"/>
<evidence type="ECO:0000256" key="1">
    <source>
        <dbReference type="ARBA" id="ARBA00022737"/>
    </source>
</evidence>
<dbReference type="PANTHER" id="PTHR24171">
    <property type="entry name" value="ANKYRIN REPEAT DOMAIN-CONTAINING PROTEIN 39-RELATED"/>
    <property type="match status" value="1"/>
</dbReference>
<feature type="repeat" description="ANK" evidence="3">
    <location>
        <begin position="45"/>
        <end position="77"/>
    </location>
</feature>
<evidence type="ECO:0000259" key="4">
    <source>
        <dbReference type="PROSITE" id="PS51145"/>
    </source>
</evidence>
<dbReference type="Pfam" id="PF12796">
    <property type="entry name" value="Ank_2"/>
    <property type="match status" value="1"/>
</dbReference>
<reference evidence="5" key="1">
    <citation type="journal article" date="2020" name="Nat. Ecol. Evol.">
        <title>Deeply conserved synteny resolves early events in vertebrate evolution.</title>
        <authorList>
            <person name="Simakov O."/>
            <person name="Marletaz F."/>
            <person name="Yue J.X."/>
            <person name="O'Connell B."/>
            <person name="Jenkins J."/>
            <person name="Brandt A."/>
            <person name="Calef R."/>
            <person name="Tung C.H."/>
            <person name="Huang T.K."/>
            <person name="Schmutz J."/>
            <person name="Satoh N."/>
            <person name="Yu J.K."/>
            <person name="Putnam N.H."/>
            <person name="Green R.E."/>
            <person name="Rokhsar D.S."/>
        </authorList>
    </citation>
    <scope>NUCLEOTIDE SEQUENCE [LARGE SCALE GENOMIC DNA]</scope>
    <source>
        <strain evidence="5">S238N-H82</strain>
    </source>
</reference>
<dbReference type="Gene3D" id="2.60.220.30">
    <property type="match status" value="2"/>
</dbReference>
<dbReference type="SMART" id="SM00248">
    <property type="entry name" value="ANK"/>
    <property type="match status" value="3"/>
</dbReference>
<dbReference type="InterPro" id="IPR002110">
    <property type="entry name" value="Ankyrin_rpt"/>
</dbReference>
<dbReference type="GeneID" id="118427992"/>
<dbReference type="OrthoDB" id="676979at2759"/>
<protein>
    <submittedName>
        <fullName evidence="6">Ankyrin-3-like</fullName>
    </submittedName>
</protein>
<sequence length="603" mass="66808">MSNFKEETEDEHLEGELWLAAGVGDMQNVTRLIQQGVDVNYKGYLDTTPLHSAASGGHVGVAKVLLKAGAQVESTDGSGKTPLHNAATWGHVGVAEFLLKYGARVDSTDRHGETPEDIAASKDVPYGHDKDRILEGRKRILELFAAVKMAGCIVRKVGPEGGKLQTASCTVTVPRGAVTMETQITCQVINPNDVTIPLKDGEMLVSDIIELGPKGTTFNQHVTVQMQYSSASSGGDSEAIIENKLSVLVDHFSIFAVISQPKQDQFNVPTGGWTQASSTQPAVQVKFPKGSVNTETQVTIQVQEVPERAVTKIKAKDESFHGLLSTSPIVTVTVSDSAVQFHKPVTVRVPHPQHYMDIQHDGNTKLRVMSCEEGTEDWVDMTNSTTNIRVTLEYVEFEVSHFSRWIVIVVTDRWEGSEEIGPILLKRLSRWLQHRDVQFILLQREDDANECVVECSQVAEDQDNQARPLREPGYKVAIPSDKVRLFEGQQVEIRLQGNVALTQYGTESSGKPRITFYSRNPNRRHLQVTALKGSDGRGYVALYALPRVEVEKCQNVGRKIGRLRKVAKKDGEQGKTQEMLLYKLTIHVPEKTWESTFTSSKKK</sequence>
<dbReference type="SUPFAM" id="SSF48403">
    <property type="entry name" value="Ankyrin repeat"/>
    <property type="match status" value="1"/>
</dbReference>
<dbReference type="PROSITE" id="PS51145">
    <property type="entry name" value="ZU5"/>
    <property type="match status" value="2"/>
</dbReference>
<accession>A0A9J7M325</accession>
<reference evidence="6" key="2">
    <citation type="submission" date="2025-08" db="UniProtKB">
        <authorList>
            <consortium name="RefSeq"/>
        </authorList>
    </citation>
    <scope>IDENTIFICATION</scope>
    <source>
        <strain evidence="6">S238N-H82</strain>
        <tissue evidence="6">Testes</tissue>
    </source>
</reference>
<evidence type="ECO:0000313" key="5">
    <source>
        <dbReference type="Proteomes" id="UP000001554"/>
    </source>
</evidence>
<organism evidence="5 6">
    <name type="scientific">Branchiostoma floridae</name>
    <name type="common">Florida lancelet</name>
    <name type="synonym">Amphioxus</name>
    <dbReference type="NCBI Taxonomy" id="7739"/>
    <lineage>
        <taxon>Eukaryota</taxon>
        <taxon>Metazoa</taxon>
        <taxon>Chordata</taxon>
        <taxon>Cephalochordata</taxon>
        <taxon>Leptocardii</taxon>
        <taxon>Amphioxiformes</taxon>
        <taxon>Branchiostomatidae</taxon>
        <taxon>Branchiostoma</taxon>
    </lineage>
</organism>
<dbReference type="InterPro" id="IPR000906">
    <property type="entry name" value="ZU5_dom"/>
</dbReference>
<keyword evidence="2 3" id="KW-0040">ANK repeat</keyword>
<dbReference type="InterPro" id="IPR036770">
    <property type="entry name" value="Ankyrin_rpt-contain_sf"/>
</dbReference>
<name>A0A9J7M325_BRAFL</name>
<dbReference type="Gene3D" id="1.25.40.20">
    <property type="entry name" value="Ankyrin repeat-containing domain"/>
    <property type="match status" value="1"/>
</dbReference>
<dbReference type="PROSITE" id="PS50088">
    <property type="entry name" value="ANK_REPEAT"/>
    <property type="match status" value="2"/>
</dbReference>
<proteinExistence type="predicted"/>
<feature type="repeat" description="ANK" evidence="3">
    <location>
        <begin position="78"/>
        <end position="110"/>
    </location>
</feature>
<dbReference type="PANTHER" id="PTHR24171:SF9">
    <property type="entry name" value="ANKYRIN REPEAT DOMAIN-CONTAINING PROTEIN 39"/>
    <property type="match status" value="1"/>
</dbReference>
<keyword evidence="1" id="KW-0677">Repeat</keyword>
<evidence type="ECO:0000313" key="6">
    <source>
        <dbReference type="RefSeq" id="XP_035693851.1"/>
    </source>
</evidence>
<dbReference type="Proteomes" id="UP000001554">
    <property type="component" value="Chromosome 12"/>
</dbReference>
<dbReference type="Pfam" id="PF00791">
    <property type="entry name" value="ZU5"/>
    <property type="match status" value="1"/>
</dbReference>
<feature type="domain" description="ZU5" evidence="4">
    <location>
        <begin position="262"/>
        <end position="411"/>
    </location>
</feature>